<keyword evidence="12" id="KW-0503">Monooxygenase</keyword>
<keyword evidence="9" id="KW-0492">Microsome</keyword>
<dbReference type="InterPro" id="IPR002403">
    <property type="entry name" value="Cyt_P450_E_grp-IV"/>
</dbReference>
<dbReference type="PRINTS" id="PR00385">
    <property type="entry name" value="P450"/>
</dbReference>
<keyword evidence="10" id="KW-0560">Oxidoreductase</keyword>
<dbReference type="InterPro" id="IPR001128">
    <property type="entry name" value="Cyt_P450"/>
</dbReference>
<keyword evidence="7 14" id="KW-0479">Metal-binding</keyword>
<evidence type="ECO:0000256" key="8">
    <source>
        <dbReference type="ARBA" id="ARBA00022824"/>
    </source>
</evidence>
<evidence type="ECO:0000256" key="11">
    <source>
        <dbReference type="ARBA" id="ARBA00023004"/>
    </source>
</evidence>
<evidence type="ECO:0000256" key="13">
    <source>
        <dbReference type="ARBA" id="ARBA00023136"/>
    </source>
</evidence>
<evidence type="ECO:0000256" key="12">
    <source>
        <dbReference type="ARBA" id="ARBA00023033"/>
    </source>
</evidence>
<comment type="function">
    <text evidence="2">May be involved in the metabolism of insect hormones and in the breakdown of synthetic insecticides.</text>
</comment>
<evidence type="ECO:0000313" key="16">
    <source>
        <dbReference type="Proteomes" id="UP001168972"/>
    </source>
</evidence>
<proteinExistence type="inferred from homology"/>
<accession>A0AA39FZT2</accession>
<evidence type="ECO:0000256" key="6">
    <source>
        <dbReference type="ARBA" id="ARBA00022617"/>
    </source>
</evidence>
<organism evidence="15 16">
    <name type="scientific">Microctonus hyperodae</name>
    <name type="common">Parasitoid wasp</name>
    <dbReference type="NCBI Taxonomy" id="165561"/>
    <lineage>
        <taxon>Eukaryota</taxon>
        <taxon>Metazoa</taxon>
        <taxon>Ecdysozoa</taxon>
        <taxon>Arthropoda</taxon>
        <taxon>Hexapoda</taxon>
        <taxon>Insecta</taxon>
        <taxon>Pterygota</taxon>
        <taxon>Neoptera</taxon>
        <taxon>Endopterygota</taxon>
        <taxon>Hymenoptera</taxon>
        <taxon>Apocrita</taxon>
        <taxon>Ichneumonoidea</taxon>
        <taxon>Braconidae</taxon>
        <taxon>Euphorinae</taxon>
        <taxon>Microctonus</taxon>
    </lineage>
</organism>
<comment type="cofactor">
    <cofactor evidence="1 14">
        <name>heme</name>
        <dbReference type="ChEBI" id="CHEBI:30413"/>
    </cofactor>
</comment>
<keyword evidence="11 14" id="KW-0408">Iron</keyword>
<dbReference type="PRINTS" id="PR00465">
    <property type="entry name" value="EP450IV"/>
</dbReference>
<protein>
    <recommendedName>
        <fullName evidence="17">Cytochrome P450</fullName>
    </recommendedName>
</protein>
<evidence type="ECO:0000256" key="5">
    <source>
        <dbReference type="ARBA" id="ARBA00010617"/>
    </source>
</evidence>
<comment type="similarity">
    <text evidence="5">Belongs to the cytochrome P450 family.</text>
</comment>
<dbReference type="Proteomes" id="UP001168972">
    <property type="component" value="Unassembled WGS sequence"/>
</dbReference>
<dbReference type="GO" id="GO:0005789">
    <property type="term" value="C:endoplasmic reticulum membrane"/>
    <property type="evidence" value="ECO:0007669"/>
    <property type="project" value="UniProtKB-SubCell"/>
</dbReference>
<evidence type="ECO:0008006" key="17">
    <source>
        <dbReference type="Google" id="ProtNLM"/>
    </source>
</evidence>
<dbReference type="SUPFAM" id="SSF48264">
    <property type="entry name" value="Cytochrome P450"/>
    <property type="match status" value="1"/>
</dbReference>
<evidence type="ECO:0000256" key="10">
    <source>
        <dbReference type="ARBA" id="ARBA00023002"/>
    </source>
</evidence>
<dbReference type="PANTHER" id="PTHR24292:SF45">
    <property type="entry name" value="CYTOCHROME P450 6G1-RELATED"/>
    <property type="match status" value="1"/>
</dbReference>
<keyword evidence="8" id="KW-0256">Endoplasmic reticulum</keyword>
<evidence type="ECO:0000256" key="3">
    <source>
        <dbReference type="ARBA" id="ARBA00004174"/>
    </source>
</evidence>
<dbReference type="Gene3D" id="1.10.630.10">
    <property type="entry name" value="Cytochrome P450"/>
    <property type="match status" value="1"/>
</dbReference>
<keyword evidence="16" id="KW-1185">Reference proteome</keyword>
<name>A0AA39FZT2_MICHY</name>
<comment type="caution">
    <text evidence="15">The sequence shown here is derived from an EMBL/GenBank/DDBJ whole genome shotgun (WGS) entry which is preliminary data.</text>
</comment>
<keyword evidence="13" id="KW-0472">Membrane</keyword>
<feature type="binding site" description="axial binding residue" evidence="14">
    <location>
        <position position="190"/>
    </location>
    <ligand>
        <name>heme</name>
        <dbReference type="ChEBI" id="CHEBI:30413"/>
    </ligand>
    <ligandPart>
        <name>Fe</name>
        <dbReference type="ChEBI" id="CHEBI:18248"/>
    </ligandPart>
</feature>
<keyword evidence="6 14" id="KW-0349">Heme</keyword>
<evidence type="ECO:0000256" key="7">
    <source>
        <dbReference type="ARBA" id="ARBA00022723"/>
    </source>
</evidence>
<evidence type="ECO:0000256" key="2">
    <source>
        <dbReference type="ARBA" id="ARBA00003690"/>
    </source>
</evidence>
<sequence>MMDYLMNEKINENNGKKKIDLQQISQTYATDLIANIAFGTKMDSFNYPNTKFTKAGFETSSSITSFTLMELARNTKCQSRARQDILNAINLHGWTYEAFNEMKYLDQCIAEGVRLHPPVSTIDRYARDNYKIPGSDITIEKGTPVYISLYGLQEDPQFFDEPHQFNPDRFSHDKKISDAYIPYGIGPRICVGMKIGQLHAKIVTAMILKEYEIYQSLDEKNKLDTRSTFTAAANGINVEFKKIN</sequence>
<evidence type="ECO:0000256" key="4">
    <source>
        <dbReference type="ARBA" id="ARBA00004406"/>
    </source>
</evidence>
<gene>
    <name evidence="15" type="ORF">PV327_007606</name>
</gene>
<dbReference type="InterPro" id="IPR036396">
    <property type="entry name" value="Cyt_P450_sf"/>
</dbReference>
<reference evidence="15" key="2">
    <citation type="submission" date="2023-03" db="EMBL/GenBank/DDBJ databases">
        <authorList>
            <person name="Inwood S.N."/>
            <person name="Skelly J.G."/>
            <person name="Guhlin J."/>
            <person name="Harrop T.W.R."/>
            <person name="Goldson S.G."/>
            <person name="Dearden P.K."/>
        </authorList>
    </citation>
    <scope>NUCLEOTIDE SEQUENCE</scope>
    <source>
        <strain evidence="15">Lincoln</strain>
        <tissue evidence="15">Whole body</tissue>
    </source>
</reference>
<evidence type="ECO:0000256" key="1">
    <source>
        <dbReference type="ARBA" id="ARBA00001971"/>
    </source>
</evidence>
<dbReference type="GO" id="GO:0016705">
    <property type="term" value="F:oxidoreductase activity, acting on paired donors, with incorporation or reduction of molecular oxygen"/>
    <property type="evidence" value="ECO:0007669"/>
    <property type="project" value="InterPro"/>
</dbReference>
<dbReference type="InterPro" id="IPR050476">
    <property type="entry name" value="Insect_CytP450_Detox"/>
</dbReference>
<dbReference type="Pfam" id="PF00067">
    <property type="entry name" value="p450"/>
    <property type="match status" value="1"/>
</dbReference>
<dbReference type="GO" id="GO:0004497">
    <property type="term" value="F:monooxygenase activity"/>
    <property type="evidence" value="ECO:0007669"/>
    <property type="project" value="UniProtKB-KW"/>
</dbReference>
<dbReference type="GO" id="GO:0020037">
    <property type="term" value="F:heme binding"/>
    <property type="evidence" value="ECO:0007669"/>
    <property type="project" value="InterPro"/>
</dbReference>
<evidence type="ECO:0000256" key="9">
    <source>
        <dbReference type="ARBA" id="ARBA00022848"/>
    </source>
</evidence>
<dbReference type="GO" id="GO:0005506">
    <property type="term" value="F:iron ion binding"/>
    <property type="evidence" value="ECO:0007669"/>
    <property type="project" value="InterPro"/>
</dbReference>
<dbReference type="AlphaFoldDB" id="A0AA39FZT2"/>
<evidence type="ECO:0000256" key="14">
    <source>
        <dbReference type="PIRSR" id="PIRSR602403-1"/>
    </source>
</evidence>
<dbReference type="PANTHER" id="PTHR24292">
    <property type="entry name" value="CYTOCHROME P450"/>
    <property type="match status" value="1"/>
</dbReference>
<dbReference type="EMBL" id="JAQQBR010000004">
    <property type="protein sequence ID" value="KAK0178743.1"/>
    <property type="molecule type" value="Genomic_DNA"/>
</dbReference>
<evidence type="ECO:0000313" key="15">
    <source>
        <dbReference type="EMBL" id="KAK0178743.1"/>
    </source>
</evidence>
<comment type="subcellular location">
    <subcellularLocation>
        <location evidence="4">Endoplasmic reticulum membrane</location>
        <topology evidence="4">Peripheral membrane protein</topology>
    </subcellularLocation>
    <subcellularLocation>
        <location evidence="3">Microsome membrane</location>
        <topology evidence="3">Peripheral membrane protein</topology>
    </subcellularLocation>
</comment>
<reference evidence="15" key="1">
    <citation type="journal article" date="2023" name="bioRxiv">
        <title>Scaffold-level genome assemblies of two parasitoid biocontrol wasps reveal the parthenogenesis mechanism and an associated novel virus.</title>
        <authorList>
            <person name="Inwood S."/>
            <person name="Skelly J."/>
            <person name="Guhlin J."/>
            <person name="Harrop T."/>
            <person name="Goldson S."/>
            <person name="Dearden P."/>
        </authorList>
    </citation>
    <scope>NUCLEOTIDE SEQUENCE</scope>
    <source>
        <strain evidence="15">Lincoln</strain>
        <tissue evidence="15">Whole body</tissue>
    </source>
</reference>